<dbReference type="SUPFAM" id="SSF52833">
    <property type="entry name" value="Thioredoxin-like"/>
    <property type="match status" value="1"/>
</dbReference>
<keyword evidence="3" id="KW-1185">Reference proteome</keyword>
<dbReference type="PANTHER" id="PTHR42852:SF16">
    <property type="entry name" value="THIOL:DISULFIDE INTERCHANGE PROTEIN TLPA"/>
    <property type="match status" value="1"/>
</dbReference>
<dbReference type="Pfam" id="PF08534">
    <property type="entry name" value="Redoxin"/>
    <property type="match status" value="1"/>
</dbReference>
<accession>A0ABX3KXV3</accession>
<name>A0ABX3KXV3_9PAST</name>
<dbReference type="Proteomes" id="UP000188820">
    <property type="component" value="Unassembled WGS sequence"/>
</dbReference>
<reference evidence="2 3" key="1">
    <citation type="submission" date="2016-10" db="EMBL/GenBank/DDBJ databases">
        <title>Rodentibacter gen. nov. and new species.</title>
        <authorList>
            <person name="Christensen H."/>
        </authorList>
    </citation>
    <scope>NUCLEOTIDE SEQUENCE [LARGE SCALE GENOMIC DNA]</scope>
    <source>
        <strain evidence="2 3">1998236014</strain>
    </source>
</reference>
<comment type="caution">
    <text evidence="2">The sequence shown here is derived from an EMBL/GenBank/DDBJ whole genome shotgun (WGS) entry which is preliminary data.</text>
</comment>
<dbReference type="InterPro" id="IPR036249">
    <property type="entry name" value="Thioredoxin-like_sf"/>
</dbReference>
<protein>
    <recommendedName>
        <fullName evidence="1">Redoxin domain-containing protein</fullName>
    </recommendedName>
</protein>
<dbReference type="Gene3D" id="3.40.30.10">
    <property type="entry name" value="Glutaredoxin"/>
    <property type="match status" value="1"/>
</dbReference>
<dbReference type="InterPro" id="IPR050553">
    <property type="entry name" value="Thioredoxin_ResA/DsbE_sf"/>
</dbReference>
<dbReference type="PANTHER" id="PTHR42852">
    <property type="entry name" value="THIOL:DISULFIDE INTERCHANGE PROTEIN DSBE"/>
    <property type="match status" value="1"/>
</dbReference>
<gene>
    <name evidence="2" type="ORF">BKG89_10485</name>
</gene>
<evidence type="ECO:0000313" key="2">
    <source>
        <dbReference type="EMBL" id="OOF66213.1"/>
    </source>
</evidence>
<dbReference type="InterPro" id="IPR013740">
    <property type="entry name" value="Redoxin"/>
</dbReference>
<feature type="domain" description="Redoxin" evidence="1">
    <location>
        <begin position="17"/>
        <end position="133"/>
    </location>
</feature>
<dbReference type="EMBL" id="MLAA01000060">
    <property type="protein sequence ID" value="OOF66213.1"/>
    <property type="molecule type" value="Genomic_DNA"/>
</dbReference>
<sequence>MALSFNLFASEKVNFDNIQFKDLNNNIVSLAQFKGQPAYVKMWASWCPICLSGLFEIDDLTAENNKNFSVITIVSPGHKGEKSLEKFIDWYKGLEYKNVIVLLDESGETIKRAKVRGYPFNLVLDKELHLVKTVPGHLTAPQIKEMFASE</sequence>
<organism evidence="2 3">
    <name type="scientific">Rodentibacter caecimuris</name>
    <dbReference type="NCBI Taxonomy" id="1796644"/>
    <lineage>
        <taxon>Bacteria</taxon>
        <taxon>Pseudomonadati</taxon>
        <taxon>Pseudomonadota</taxon>
        <taxon>Gammaproteobacteria</taxon>
        <taxon>Pasteurellales</taxon>
        <taxon>Pasteurellaceae</taxon>
        <taxon>Rodentibacter</taxon>
    </lineage>
</organism>
<evidence type="ECO:0000259" key="1">
    <source>
        <dbReference type="Pfam" id="PF08534"/>
    </source>
</evidence>
<proteinExistence type="predicted"/>
<evidence type="ECO:0000313" key="3">
    <source>
        <dbReference type="Proteomes" id="UP000188820"/>
    </source>
</evidence>
<dbReference type="CDD" id="cd02966">
    <property type="entry name" value="TlpA_like_family"/>
    <property type="match status" value="1"/>
</dbReference>